<evidence type="ECO:0000313" key="2">
    <source>
        <dbReference type="Proteomes" id="UP000288623"/>
    </source>
</evidence>
<dbReference type="Proteomes" id="UP000288623">
    <property type="component" value="Unassembled WGS sequence"/>
</dbReference>
<accession>A0A433RWW6</accession>
<comment type="caution">
    <text evidence="1">The sequence shown here is derived from an EMBL/GenBank/DDBJ whole genome shotgun (WGS) entry which is preliminary data.</text>
</comment>
<dbReference type="InterPro" id="IPR009776">
    <property type="entry name" value="Spore_0_M"/>
</dbReference>
<organism evidence="1 2">
    <name type="scientific">Candidatus Kurthia intestinigallinarum</name>
    <dbReference type="NCBI Taxonomy" id="1562256"/>
    <lineage>
        <taxon>Bacteria</taxon>
        <taxon>Bacillati</taxon>
        <taxon>Bacillota</taxon>
        <taxon>Bacilli</taxon>
        <taxon>Bacillales</taxon>
        <taxon>Caryophanaceae</taxon>
        <taxon>Kurthia</taxon>
    </lineage>
</organism>
<gene>
    <name evidence="1" type="ORF">QI30_04255</name>
</gene>
<protein>
    <submittedName>
        <fullName evidence="1">Sporulation protein SpoOM</fullName>
    </submittedName>
</protein>
<dbReference type="AlphaFoldDB" id="A0A433RWW6"/>
<name>A0A433RWW6_9BACL</name>
<sequence length="256" mass="28742">MMIFSKALASFGVGAATVDTVLDHDTYTAGDLVQGDIHIKGGNVEQRIDAIYLSLHINFTNKSGDKEYEDTATIFQKKITEPFSIQAGEEKSLLFSFNLPYDAPATVGRTRAWLNTGLDIKHAVDPSDKDAVAIRPTRLAGAVIDAVKNLGFRLREVECEKAGLRMNTRHSFVQEYEFVPTTGPFRGYLDELEVVFVNQTSHKVEVLFQVDRKARGFTSFLSEAFDMDESYVGLTFTEQDLPTLQEDLRRLIQDYL</sequence>
<dbReference type="OrthoDB" id="2351239at2"/>
<dbReference type="PANTHER" id="PTHR40053">
    <property type="entry name" value="SPORULATION-CONTROL PROTEIN SPO0M"/>
    <property type="match status" value="1"/>
</dbReference>
<dbReference type="EMBL" id="JTFC01000012">
    <property type="protein sequence ID" value="RUS57774.1"/>
    <property type="molecule type" value="Genomic_DNA"/>
</dbReference>
<keyword evidence="2" id="KW-1185">Reference proteome</keyword>
<dbReference type="Pfam" id="PF07070">
    <property type="entry name" value="Spo0M"/>
    <property type="match status" value="1"/>
</dbReference>
<proteinExistence type="predicted"/>
<dbReference type="PANTHER" id="PTHR40053:SF1">
    <property type="entry name" value="SPORULATION-CONTROL PROTEIN SPO0M"/>
    <property type="match status" value="1"/>
</dbReference>
<reference evidence="1 2" key="1">
    <citation type="submission" date="2014-11" db="EMBL/GenBank/DDBJ databases">
        <title>Genome sequence and analysis of novel Kurthia sp.</title>
        <authorList>
            <person name="Lawson J.N."/>
            <person name="Gonzalez J.E."/>
            <person name="Rinauldi L."/>
            <person name="Xuan Z."/>
            <person name="Firman A."/>
            <person name="Shaddox L."/>
            <person name="Trudeau A."/>
            <person name="Shah S."/>
            <person name="Reiman D."/>
        </authorList>
    </citation>
    <scope>NUCLEOTIDE SEQUENCE [LARGE SCALE GENOMIC DNA]</scope>
    <source>
        <strain evidence="1 2">3B1D</strain>
    </source>
</reference>
<evidence type="ECO:0000313" key="1">
    <source>
        <dbReference type="EMBL" id="RUS57774.1"/>
    </source>
</evidence>